<feature type="coiled-coil region" evidence="1">
    <location>
        <begin position="122"/>
        <end position="200"/>
    </location>
</feature>
<protein>
    <submittedName>
        <fullName evidence="3">Uncharacterized protein</fullName>
    </submittedName>
</protein>
<sequence>MPGGTSGQPEMSVNQSTSSSRNPFVCPDEDVLPLLRKRVKKLEETASASRGRSHSSSPKPLRLEKDTNPNKAKQKYQVNIRGDPITKTTPGTRFNLERQMMRELESKNKEFYLAQFVMQDTVKDLKAALINEEQKLKDAEKKHEEEALSFEELRKAAEKRARKDTIYAKGMDLLKAEMELEGVKRDIERYKETLREYRTLEDILKCLPPVKWWECQNLETPSGKDASIKPGVTKTAALPHISDTGSRVREPENARELKPFPKLKSLISESRKLEKRSFKSSLDKNRQQHSESEEEPEMYFTDPKQLYDILEHLQRRNQSLSLTAEEFSRDLQEIRRKFLHVQEVKCRKIEELKKEVKLLTDACVREEENTNHLRWRAQKLSFEESENAIRRQLKTKIKEVYKSCISDIPSSVDNMLAHLESYFDELLKNLEAFSEDELEAARKKVIRGKILRAHEEWHKNEKLKQKECQLRAMQSTTEKPKKVCHLPIEKCMLNPGAHFQFTCCNCIIREIFFPLYLEGRV</sequence>
<reference evidence="3" key="2">
    <citation type="submission" date="2025-09" db="UniProtKB">
        <authorList>
            <consortium name="Ensembl"/>
        </authorList>
    </citation>
    <scope>IDENTIFICATION</scope>
</reference>
<evidence type="ECO:0000313" key="4">
    <source>
        <dbReference type="Proteomes" id="UP000694569"/>
    </source>
</evidence>
<feature type="coiled-coil region" evidence="1">
    <location>
        <begin position="310"/>
        <end position="369"/>
    </location>
</feature>
<dbReference type="AlphaFoldDB" id="A0A8C5Q5W8"/>
<proteinExistence type="predicted"/>
<feature type="compositionally biased region" description="Basic and acidic residues" evidence="2">
    <location>
        <begin position="246"/>
        <end position="255"/>
    </location>
</feature>
<feature type="region of interest" description="Disordered" evidence="2">
    <location>
        <begin position="278"/>
        <end position="298"/>
    </location>
</feature>
<evidence type="ECO:0000256" key="1">
    <source>
        <dbReference type="SAM" id="Coils"/>
    </source>
</evidence>
<reference evidence="3" key="1">
    <citation type="submission" date="2025-08" db="UniProtKB">
        <authorList>
            <consortium name="Ensembl"/>
        </authorList>
    </citation>
    <scope>IDENTIFICATION</scope>
</reference>
<feature type="compositionally biased region" description="Polar residues" evidence="2">
    <location>
        <begin position="7"/>
        <end position="22"/>
    </location>
</feature>
<dbReference type="PANTHER" id="PTHR21683">
    <property type="entry name" value="COILED-COIL DOMAIN-CONTAINING PROTEIN 42 LIKE-2-LIKE-RELATED"/>
    <property type="match status" value="1"/>
</dbReference>
<accession>A0A8C5Q5W8</accession>
<feature type="region of interest" description="Disordered" evidence="2">
    <location>
        <begin position="235"/>
        <end position="255"/>
    </location>
</feature>
<feature type="region of interest" description="Disordered" evidence="2">
    <location>
        <begin position="42"/>
        <end position="74"/>
    </location>
</feature>
<dbReference type="Ensembl" id="ENSLLET00000033597.1">
    <property type="protein sequence ID" value="ENSLLEP00000032349.1"/>
    <property type="gene ID" value="ENSLLEG00000020428.1"/>
</dbReference>
<feature type="region of interest" description="Disordered" evidence="2">
    <location>
        <begin position="1"/>
        <end position="29"/>
    </location>
</feature>
<organism evidence="3 4">
    <name type="scientific">Leptobrachium leishanense</name>
    <name type="common">Leishan spiny toad</name>
    <dbReference type="NCBI Taxonomy" id="445787"/>
    <lineage>
        <taxon>Eukaryota</taxon>
        <taxon>Metazoa</taxon>
        <taxon>Chordata</taxon>
        <taxon>Craniata</taxon>
        <taxon>Vertebrata</taxon>
        <taxon>Euteleostomi</taxon>
        <taxon>Amphibia</taxon>
        <taxon>Batrachia</taxon>
        <taxon>Anura</taxon>
        <taxon>Pelobatoidea</taxon>
        <taxon>Megophryidae</taxon>
        <taxon>Leptobrachium</taxon>
    </lineage>
</organism>
<keyword evidence="1" id="KW-0175">Coiled coil</keyword>
<dbReference type="Proteomes" id="UP000694569">
    <property type="component" value="Unplaced"/>
</dbReference>
<evidence type="ECO:0000256" key="2">
    <source>
        <dbReference type="SAM" id="MobiDB-lite"/>
    </source>
</evidence>
<dbReference type="OrthoDB" id="10264063at2759"/>
<feature type="compositionally biased region" description="Basic and acidic residues" evidence="2">
    <location>
        <begin position="278"/>
        <end position="291"/>
    </location>
</feature>
<evidence type="ECO:0000313" key="3">
    <source>
        <dbReference type="Ensembl" id="ENSLLEP00000032349.1"/>
    </source>
</evidence>
<feature type="compositionally biased region" description="Low complexity" evidence="2">
    <location>
        <begin position="46"/>
        <end position="57"/>
    </location>
</feature>
<name>A0A8C5Q5W8_9ANUR</name>
<dbReference type="InterPro" id="IPR051147">
    <property type="entry name" value="CFAP_domain-containing"/>
</dbReference>
<dbReference type="PANTHER" id="PTHR21683:SF3">
    <property type="entry name" value="CILIA AND FLAGELLA ASSOCIATED PROTEIN 100"/>
    <property type="match status" value="1"/>
</dbReference>
<keyword evidence="4" id="KW-1185">Reference proteome</keyword>